<dbReference type="RefSeq" id="WP_115469518.1">
    <property type="nucleotide sequence ID" value="NZ_QKRA01000015.1"/>
</dbReference>
<sequence length="123" mass="14137">MVVQLALGAFIGFVLLISLLVFFVKHQHRAPYYQLDAKGCVAILNDAVNGDLLEYEWHIFIGMTVRYDAEIEALRCECACIDDEFVINTFYKDGKAYVVFAKEGLLRLQTLLDEWQHKVDYLA</sequence>
<feature type="transmembrane region" description="Helical" evidence="1">
    <location>
        <begin position="6"/>
        <end position="24"/>
    </location>
</feature>
<accession>A0A370U4L8</accession>
<evidence type="ECO:0000313" key="2">
    <source>
        <dbReference type="EMBL" id="RDL42716.1"/>
    </source>
</evidence>
<keyword evidence="1" id="KW-0812">Transmembrane</keyword>
<keyword evidence="3" id="KW-1185">Reference proteome</keyword>
<evidence type="ECO:0000256" key="1">
    <source>
        <dbReference type="SAM" id="Phobius"/>
    </source>
</evidence>
<reference evidence="2 3" key="1">
    <citation type="submission" date="2018-06" db="EMBL/GenBank/DDBJ databases">
        <title>Marinomonas sp. YLB-05 draft genome sequence.</title>
        <authorList>
            <person name="Yu L."/>
            <person name="Tang X."/>
        </authorList>
    </citation>
    <scope>NUCLEOTIDE SEQUENCE [LARGE SCALE GENOMIC DNA]</scope>
    <source>
        <strain evidence="2 3">YLB-05</strain>
    </source>
</reference>
<evidence type="ECO:0000313" key="3">
    <source>
        <dbReference type="Proteomes" id="UP000254326"/>
    </source>
</evidence>
<protein>
    <submittedName>
        <fullName evidence="2">Uncharacterized protein</fullName>
    </submittedName>
</protein>
<dbReference type="EMBL" id="QKRA01000015">
    <property type="protein sequence ID" value="RDL42716.1"/>
    <property type="molecule type" value="Genomic_DNA"/>
</dbReference>
<comment type="caution">
    <text evidence="2">The sequence shown here is derived from an EMBL/GenBank/DDBJ whole genome shotgun (WGS) entry which is preliminary data.</text>
</comment>
<keyword evidence="1" id="KW-0472">Membrane</keyword>
<dbReference type="Proteomes" id="UP000254326">
    <property type="component" value="Unassembled WGS sequence"/>
</dbReference>
<dbReference type="OrthoDB" id="6120993at2"/>
<name>A0A370U4L8_9GAMM</name>
<proteinExistence type="predicted"/>
<keyword evidence="1" id="KW-1133">Transmembrane helix</keyword>
<gene>
    <name evidence="2" type="ORF">DN730_17960</name>
</gene>
<organism evidence="2 3">
    <name type="scientific">Marinomonas piezotolerans</name>
    <dbReference type="NCBI Taxonomy" id="2213058"/>
    <lineage>
        <taxon>Bacteria</taxon>
        <taxon>Pseudomonadati</taxon>
        <taxon>Pseudomonadota</taxon>
        <taxon>Gammaproteobacteria</taxon>
        <taxon>Oceanospirillales</taxon>
        <taxon>Oceanospirillaceae</taxon>
        <taxon>Marinomonas</taxon>
    </lineage>
</organism>
<dbReference type="AlphaFoldDB" id="A0A370U4L8"/>